<feature type="region of interest" description="Disordered" evidence="1">
    <location>
        <begin position="29"/>
        <end position="84"/>
    </location>
</feature>
<proteinExistence type="predicted"/>
<feature type="domain" description="Helix-hairpin-helix DNA-binding motif class 1" evidence="2">
    <location>
        <begin position="87"/>
        <end position="106"/>
    </location>
</feature>
<feature type="compositionally biased region" description="Low complexity" evidence="1">
    <location>
        <begin position="35"/>
        <end position="54"/>
    </location>
</feature>
<dbReference type="PANTHER" id="PTHR21180:SF32">
    <property type="entry name" value="ENDONUCLEASE_EXONUCLEASE_PHOSPHATASE FAMILY DOMAIN-CONTAINING PROTEIN 1"/>
    <property type="match status" value="1"/>
</dbReference>
<name>A0A415FVZ5_BIFAD</name>
<dbReference type="GO" id="GO:0003677">
    <property type="term" value="F:DNA binding"/>
    <property type="evidence" value="ECO:0007669"/>
    <property type="project" value="InterPro"/>
</dbReference>
<evidence type="ECO:0000256" key="1">
    <source>
        <dbReference type="SAM" id="MobiDB-lite"/>
    </source>
</evidence>
<feature type="domain" description="Helix-hairpin-helix DNA-binding motif class 1" evidence="2">
    <location>
        <begin position="117"/>
        <end position="136"/>
    </location>
</feature>
<dbReference type="GO" id="GO:0006281">
    <property type="term" value="P:DNA repair"/>
    <property type="evidence" value="ECO:0007669"/>
    <property type="project" value="InterPro"/>
</dbReference>
<evidence type="ECO:0000313" key="4">
    <source>
        <dbReference type="Proteomes" id="UP000285262"/>
    </source>
</evidence>
<dbReference type="Gene3D" id="1.10.150.320">
    <property type="entry name" value="Photosystem II 12 kDa extrinsic protein"/>
    <property type="match status" value="1"/>
</dbReference>
<protein>
    <submittedName>
        <fullName evidence="3">Helix-hairpin-helix domain-containing protein</fullName>
    </submittedName>
</protein>
<evidence type="ECO:0000313" key="3">
    <source>
        <dbReference type="EMBL" id="RHK27054.1"/>
    </source>
</evidence>
<organism evidence="3 4">
    <name type="scientific">Bifidobacterium adolescentis</name>
    <dbReference type="NCBI Taxonomy" id="1680"/>
    <lineage>
        <taxon>Bacteria</taxon>
        <taxon>Bacillati</taxon>
        <taxon>Actinomycetota</taxon>
        <taxon>Actinomycetes</taxon>
        <taxon>Bifidobacteriales</taxon>
        <taxon>Bifidobacteriaceae</taxon>
        <taxon>Bifidobacterium</taxon>
    </lineage>
</organism>
<feature type="compositionally biased region" description="Polar residues" evidence="1">
    <location>
        <begin position="72"/>
        <end position="81"/>
    </location>
</feature>
<reference evidence="3 4" key="1">
    <citation type="submission" date="2018-08" db="EMBL/GenBank/DDBJ databases">
        <title>A genome reference for cultivated species of the human gut microbiota.</title>
        <authorList>
            <person name="Zou Y."/>
            <person name="Xue W."/>
            <person name="Luo G."/>
        </authorList>
    </citation>
    <scope>NUCLEOTIDE SEQUENCE [LARGE SCALE GENOMIC DNA]</scope>
    <source>
        <strain evidence="3 4">AF45-19</strain>
    </source>
</reference>
<dbReference type="PANTHER" id="PTHR21180">
    <property type="entry name" value="ENDONUCLEASE/EXONUCLEASE/PHOSPHATASE FAMILY DOMAIN-CONTAINING PROTEIN 1"/>
    <property type="match status" value="1"/>
</dbReference>
<dbReference type="NCBIfam" id="TIGR00426">
    <property type="entry name" value="competence protein ComEA helix-hairpin-helix repeat region"/>
    <property type="match status" value="1"/>
</dbReference>
<dbReference type="InterPro" id="IPR051675">
    <property type="entry name" value="Endo/Exo/Phosphatase_dom_1"/>
</dbReference>
<dbReference type="InterPro" id="IPR003583">
    <property type="entry name" value="Hlx-hairpin-Hlx_DNA-bd_motif"/>
</dbReference>
<dbReference type="EMBL" id="QRNG01000002">
    <property type="protein sequence ID" value="RHK27054.1"/>
    <property type="molecule type" value="Genomic_DNA"/>
</dbReference>
<dbReference type="Proteomes" id="UP000285262">
    <property type="component" value="Unassembled WGS sequence"/>
</dbReference>
<sequence length="140" mass="15373">MLTLSCALCASLTMLVQQTIHYSELQHSRSQIRSQAQQQPQQAPQTEQTPAPQENGPTQDASTPDSHDGQDGAQQSNQLDLNTADLGELQTLKGVGPVTAQRILDYRTQIGRFDNVDQLLEVKGIGSKTLAKFRDQVCVR</sequence>
<dbReference type="Pfam" id="PF12836">
    <property type="entry name" value="HHH_3"/>
    <property type="match status" value="1"/>
</dbReference>
<dbReference type="InterPro" id="IPR010994">
    <property type="entry name" value="RuvA_2-like"/>
</dbReference>
<dbReference type="SMART" id="SM00278">
    <property type="entry name" value="HhH1"/>
    <property type="match status" value="2"/>
</dbReference>
<gene>
    <name evidence="3" type="ORF">DW072_02395</name>
</gene>
<accession>A0A415FVZ5</accession>
<dbReference type="SUPFAM" id="SSF47781">
    <property type="entry name" value="RuvA domain 2-like"/>
    <property type="match status" value="1"/>
</dbReference>
<feature type="compositionally biased region" description="Polar residues" evidence="1">
    <location>
        <begin position="55"/>
        <end position="64"/>
    </location>
</feature>
<dbReference type="InterPro" id="IPR004509">
    <property type="entry name" value="Competence_ComEA_HhH"/>
</dbReference>
<evidence type="ECO:0000259" key="2">
    <source>
        <dbReference type="SMART" id="SM00278"/>
    </source>
</evidence>
<comment type="caution">
    <text evidence="3">The sequence shown here is derived from an EMBL/GenBank/DDBJ whole genome shotgun (WGS) entry which is preliminary data.</text>
</comment>
<dbReference type="AlphaFoldDB" id="A0A415FVZ5"/>